<dbReference type="AlphaFoldDB" id="A0A7W7Y637"/>
<reference evidence="2 3" key="1">
    <citation type="submission" date="2020-08" db="EMBL/GenBank/DDBJ databases">
        <title>Genomic Encyclopedia of Type Strains, Phase IV (KMG-IV): sequencing the most valuable type-strain genomes for metagenomic binning, comparative biology and taxonomic classification.</title>
        <authorList>
            <person name="Goeker M."/>
        </authorList>
    </citation>
    <scope>NUCLEOTIDE SEQUENCE [LARGE SCALE GENOMIC DNA]</scope>
    <source>
        <strain evidence="2 3">DSM 22071</strain>
    </source>
</reference>
<gene>
    <name evidence="2" type="ORF">HNR37_002087</name>
</gene>
<dbReference type="RefSeq" id="WP_183733818.1">
    <property type="nucleotide sequence ID" value="NZ_JACHID010000015.1"/>
</dbReference>
<evidence type="ECO:0000313" key="2">
    <source>
        <dbReference type="EMBL" id="MBB5022744.1"/>
    </source>
</evidence>
<comment type="caution">
    <text evidence="2">The sequence shown here is derived from an EMBL/GenBank/DDBJ whole genome shotgun (WGS) entry which is preliminary data.</text>
</comment>
<dbReference type="PROSITE" id="PS51257">
    <property type="entry name" value="PROKAR_LIPOPROTEIN"/>
    <property type="match status" value="1"/>
</dbReference>
<evidence type="ECO:0000256" key="1">
    <source>
        <dbReference type="SAM" id="MobiDB-lite"/>
    </source>
</evidence>
<feature type="region of interest" description="Disordered" evidence="1">
    <location>
        <begin position="21"/>
        <end position="73"/>
    </location>
</feature>
<dbReference type="EMBL" id="JACHID010000015">
    <property type="protein sequence ID" value="MBB5022744.1"/>
    <property type="molecule type" value="Genomic_DNA"/>
</dbReference>
<evidence type="ECO:0000313" key="3">
    <source>
        <dbReference type="Proteomes" id="UP000528322"/>
    </source>
</evidence>
<sequence length="178" mass="19091">MKNTFILPTIVATSLLAIGCNSEPPTEPQSRNGAQMESADQVLPEGHPPIDNRQPEMPAGHPEISTTHGQGFDFSSVEPLNNLSIANVYDRKDDLAGGEVHLRGKVVRYNANIMGTNWLHIQDGSGGPGTNDLTVTTDSKVQVGDIVTVQGVLTADKDFGHGYAYDLIIQNAKVTIDN</sequence>
<keyword evidence="3" id="KW-1185">Reference proteome</keyword>
<accession>A0A7W7Y637</accession>
<protein>
    <recommendedName>
        <fullName evidence="4">Nucleotide-binding protein</fullName>
    </recommendedName>
</protein>
<name>A0A7W7Y637_9BACT</name>
<organism evidence="2 3">
    <name type="scientific">Desulfurispira natronophila</name>
    <dbReference type="NCBI Taxonomy" id="682562"/>
    <lineage>
        <taxon>Bacteria</taxon>
        <taxon>Pseudomonadati</taxon>
        <taxon>Chrysiogenota</taxon>
        <taxon>Chrysiogenia</taxon>
        <taxon>Chrysiogenales</taxon>
        <taxon>Chrysiogenaceae</taxon>
        <taxon>Desulfurispira</taxon>
    </lineage>
</organism>
<evidence type="ECO:0008006" key="4">
    <source>
        <dbReference type="Google" id="ProtNLM"/>
    </source>
</evidence>
<dbReference type="Proteomes" id="UP000528322">
    <property type="component" value="Unassembled WGS sequence"/>
</dbReference>
<proteinExistence type="predicted"/>